<dbReference type="GO" id="GO:0004553">
    <property type="term" value="F:hydrolase activity, hydrolyzing O-glycosyl compounds"/>
    <property type="evidence" value="ECO:0007669"/>
    <property type="project" value="InterPro"/>
</dbReference>
<dbReference type="InterPro" id="IPR049117">
    <property type="entry name" value="pulA_all-beta"/>
</dbReference>
<dbReference type="InterPro" id="IPR011840">
    <property type="entry name" value="PulA_typeI"/>
</dbReference>
<dbReference type="InterPro" id="IPR013783">
    <property type="entry name" value="Ig-like_fold"/>
</dbReference>
<evidence type="ECO:0000313" key="4">
    <source>
        <dbReference type="Proteomes" id="UP000054099"/>
    </source>
</evidence>
<dbReference type="Proteomes" id="UP000054099">
    <property type="component" value="Unassembled WGS sequence"/>
</dbReference>
<proteinExistence type="inferred from homology"/>
<organism evidence="3 4">
    <name type="scientific">Fictibacillus enclensis</name>
    <dbReference type="NCBI Taxonomy" id="1017270"/>
    <lineage>
        <taxon>Bacteria</taxon>
        <taxon>Bacillati</taxon>
        <taxon>Bacillota</taxon>
        <taxon>Bacilli</taxon>
        <taxon>Bacillales</taxon>
        <taxon>Fictibacillaceae</taxon>
        <taxon>Fictibacillus</taxon>
    </lineage>
</organism>
<dbReference type="Gene3D" id="2.60.40.1180">
    <property type="entry name" value="Golgi alpha-mannosidase II"/>
    <property type="match status" value="1"/>
</dbReference>
<dbReference type="CDD" id="cd11341">
    <property type="entry name" value="AmyAc_Pullulanase_LD-like"/>
    <property type="match status" value="1"/>
</dbReference>
<feature type="domain" description="Glycosyl hydrolase family 13 catalytic" evidence="2">
    <location>
        <begin position="228"/>
        <end position="597"/>
    </location>
</feature>
<dbReference type="EMBL" id="LNQN01000002">
    <property type="protein sequence ID" value="KSU83603.1"/>
    <property type="molecule type" value="Genomic_DNA"/>
</dbReference>
<name>A0A0V8J9B0_9BACL</name>
<dbReference type="Pfam" id="PF00128">
    <property type="entry name" value="Alpha-amylase"/>
    <property type="match status" value="1"/>
</dbReference>
<dbReference type="OrthoDB" id="9761875at2"/>
<comment type="caution">
    <text evidence="3">The sequence shown here is derived from an EMBL/GenBank/DDBJ whole genome shotgun (WGS) entry which is preliminary data.</text>
</comment>
<dbReference type="Gene3D" id="2.60.40.10">
    <property type="entry name" value="Immunoglobulins"/>
    <property type="match status" value="1"/>
</dbReference>
<evidence type="ECO:0000256" key="1">
    <source>
        <dbReference type="ARBA" id="ARBA00008061"/>
    </source>
</evidence>
<evidence type="ECO:0000259" key="2">
    <source>
        <dbReference type="SMART" id="SM00642"/>
    </source>
</evidence>
<dbReference type="Gene3D" id="3.20.20.80">
    <property type="entry name" value="Glycosidases"/>
    <property type="match status" value="1"/>
</dbReference>
<keyword evidence="4" id="KW-1185">Reference proteome</keyword>
<dbReference type="InterPro" id="IPR017853">
    <property type="entry name" value="GH"/>
</dbReference>
<dbReference type="SUPFAM" id="SSF81296">
    <property type="entry name" value="E set domains"/>
    <property type="match status" value="1"/>
</dbReference>
<dbReference type="SMART" id="SM00642">
    <property type="entry name" value="Aamy"/>
    <property type="match status" value="1"/>
</dbReference>
<dbReference type="Gene3D" id="2.60.40.2320">
    <property type="match status" value="1"/>
</dbReference>
<dbReference type="GO" id="GO:0005975">
    <property type="term" value="P:carbohydrate metabolic process"/>
    <property type="evidence" value="ECO:0007669"/>
    <property type="project" value="InterPro"/>
</dbReference>
<dbReference type="AlphaFoldDB" id="A0A0V8J9B0"/>
<sequence length="700" mass="79603">MITLVIFTEVSREAHFDVTDNEKVYPLKKISEQRLEDRLLFHMVLDQKIPLYRDYWVVCPDGSRIPLKTGAVVRTKEFDELFAYDKCDLGAAYSPERTIFKLWAPTASSVRLKLFTSSSTAFEYPMNREDKGVWSAELEGDHHLHEYTFLVRVNHSVNEAVDPYAKGVTVNGTRGVIVDMDKTHPPGWDETAMLPPIKKTDSLIYEVHVRDFSIHPLSGIQYKGKFMGFTESGTTGSGPFSTGLDYLSSLGITHVQILPVNDYGSIDELKADTEYNWGYDPLHFNVPEGSYATDPTDPVTRIREFKTLIAALHNKGLRVIMDVVYNHVFIRETSDFEKIVPGYYFRFDYGGNPVNGTGVGNDTASERYMMRKFMLDSVLYWKSEYQVDGFRFDLMGIHDIDTMNLLFTKLSSEDPSIFLLGEGWKMDTWLDEDQKACIDSAVRMPGISFFNDRFRDHVKGNIFNEAQGGFINGNAAMLGGLFENVSGNSGDHGLFKTPGQSINYIECHDNHTLWDRLKILHPQEDESVLRRRHLLGTALALFSQGVPFIHAGQEFFRTKQGDGNSYRSGDLINRLDWERRAKFAADVQYVQELIRIRQRHPAFRMDHPADIAAHMSLLGELPDGVFGVILKSVEEMDAWQDIVLLFNGHLEEKYVSLPEPGKWRVIAEDMEVKEDGLYETEAGKLLLPPLGFTMAVQDSL</sequence>
<dbReference type="InterPro" id="IPR004193">
    <property type="entry name" value="Glyco_hydro_13_N"/>
</dbReference>
<comment type="similarity">
    <text evidence="1">Belongs to the glycosyl hydrolase 13 family.</text>
</comment>
<dbReference type="InterPro" id="IPR013780">
    <property type="entry name" value="Glyco_hydro_b"/>
</dbReference>
<dbReference type="Pfam" id="PF21653">
    <property type="entry name" value="pulA_all-beta"/>
    <property type="match status" value="1"/>
</dbReference>
<dbReference type="CDD" id="cd02860">
    <property type="entry name" value="E_set_Pullulanase"/>
    <property type="match status" value="1"/>
</dbReference>
<dbReference type="SUPFAM" id="SSF51445">
    <property type="entry name" value="(Trans)glycosidases"/>
    <property type="match status" value="1"/>
</dbReference>
<dbReference type="NCBIfam" id="TIGR02104">
    <property type="entry name" value="pulA_typeI"/>
    <property type="match status" value="1"/>
</dbReference>
<dbReference type="Pfam" id="PF02922">
    <property type="entry name" value="CBM_48"/>
    <property type="match status" value="1"/>
</dbReference>
<evidence type="ECO:0000313" key="3">
    <source>
        <dbReference type="EMBL" id="KSU83603.1"/>
    </source>
</evidence>
<reference evidence="3 4" key="1">
    <citation type="journal article" date="2014" name="Antonie Van Leeuwenhoek">
        <title>Fictibacillus enclensis sp. nov., isolated from marine sediment.</title>
        <authorList>
            <person name="Dastager S.G."/>
            <person name="Mawlankar R."/>
            <person name="Srinivasan K."/>
            <person name="Tang S.K."/>
            <person name="Lee J.C."/>
            <person name="Ramana V.V."/>
            <person name="Shouche Y.S."/>
        </authorList>
    </citation>
    <scope>NUCLEOTIDE SEQUENCE [LARGE SCALE GENOMIC DNA]</scope>
    <source>
        <strain evidence="3 4">NIO-1003</strain>
    </source>
</reference>
<protein>
    <recommendedName>
        <fullName evidence="2">Glycosyl hydrolase family 13 catalytic domain-containing protein</fullName>
    </recommendedName>
</protein>
<dbReference type="InterPro" id="IPR014756">
    <property type="entry name" value="Ig_E-set"/>
</dbReference>
<gene>
    <name evidence="3" type="ORF">AS030_13740</name>
</gene>
<dbReference type="InterPro" id="IPR006047">
    <property type="entry name" value="GH13_cat_dom"/>
</dbReference>
<dbReference type="PANTHER" id="PTHR43002">
    <property type="entry name" value="GLYCOGEN DEBRANCHING ENZYME"/>
    <property type="match status" value="1"/>
</dbReference>
<accession>A0A0V8J9B0</accession>